<evidence type="ECO:0000256" key="4">
    <source>
        <dbReference type="ARBA" id="ARBA00013673"/>
    </source>
</evidence>
<dbReference type="PANTHER" id="PTHR30027:SF3">
    <property type="entry name" value="16S RRNA (URACIL(1498)-N(3))-METHYLTRANSFERASE"/>
    <property type="match status" value="1"/>
</dbReference>
<dbReference type="Pfam" id="PF04452">
    <property type="entry name" value="Methyltrans_RNA"/>
    <property type="match status" value="1"/>
</dbReference>
<sequence>MHHFFAEPSQIKGGIVCIEGTDVNHMKNVLRMKAGEKVEVSDGQGTEYLCEVDRYEEEYAFLRIISAGRKEAELPSKIFLFQGLPKGDKMELIIQKAVELGVYQIIPTSTKRAVVKLDAKKAGKKTERWNAIALSAAKQSGRSRVPQVMPVLSFREALEQARELDVVMIPYEQAEGMEKTREIISAVRPGQDVGIFIGPEGGFEEDEVEKAIQSGAHSITLGKRILRTETAGLAILSILMYHLENS</sequence>
<dbReference type="InterPro" id="IPR046886">
    <property type="entry name" value="RsmE_MTase_dom"/>
</dbReference>
<dbReference type="CDD" id="cd18084">
    <property type="entry name" value="RsmE-like"/>
    <property type="match status" value="1"/>
</dbReference>
<protein>
    <recommendedName>
        <fullName evidence="4 12">Ribosomal RNA small subunit methyltransferase E</fullName>
        <ecNumber evidence="3 12">2.1.1.193</ecNumber>
    </recommendedName>
</protein>
<evidence type="ECO:0000256" key="8">
    <source>
        <dbReference type="ARBA" id="ARBA00022679"/>
    </source>
</evidence>
<evidence type="ECO:0000256" key="2">
    <source>
        <dbReference type="ARBA" id="ARBA00005528"/>
    </source>
</evidence>
<evidence type="ECO:0000256" key="11">
    <source>
        <dbReference type="ARBA" id="ARBA00047944"/>
    </source>
</evidence>
<comment type="similarity">
    <text evidence="2 12">Belongs to the RNA methyltransferase RsmE family.</text>
</comment>
<evidence type="ECO:0000256" key="9">
    <source>
        <dbReference type="ARBA" id="ARBA00022691"/>
    </source>
</evidence>
<dbReference type="RefSeq" id="WP_109714077.1">
    <property type="nucleotide sequence ID" value="NZ_QGDS01000017.1"/>
</dbReference>
<evidence type="ECO:0000259" key="13">
    <source>
        <dbReference type="Pfam" id="PF04452"/>
    </source>
</evidence>
<keyword evidence="7 12" id="KW-0489">Methyltransferase</keyword>
<dbReference type="PIRSF" id="PIRSF015601">
    <property type="entry name" value="MTase_slr0722"/>
    <property type="match status" value="1"/>
</dbReference>
<dbReference type="NCBIfam" id="NF008692">
    <property type="entry name" value="PRK11713.1-5"/>
    <property type="match status" value="1"/>
</dbReference>
<evidence type="ECO:0000256" key="5">
    <source>
        <dbReference type="ARBA" id="ARBA00022490"/>
    </source>
</evidence>
<evidence type="ECO:0000256" key="7">
    <source>
        <dbReference type="ARBA" id="ARBA00022603"/>
    </source>
</evidence>
<dbReference type="OrthoDB" id="9815641at2"/>
<dbReference type="InterPro" id="IPR006700">
    <property type="entry name" value="RsmE"/>
</dbReference>
<keyword evidence="9 12" id="KW-0949">S-adenosyl-L-methionine</keyword>
<dbReference type="PANTHER" id="PTHR30027">
    <property type="entry name" value="RIBOSOMAL RNA SMALL SUBUNIT METHYLTRANSFERASE E"/>
    <property type="match status" value="1"/>
</dbReference>
<gene>
    <name evidence="15" type="ORF">SAMN05216529_11747</name>
</gene>
<evidence type="ECO:0000313" key="16">
    <source>
        <dbReference type="Proteomes" id="UP000254051"/>
    </source>
</evidence>
<dbReference type="SUPFAM" id="SSF88697">
    <property type="entry name" value="PUA domain-like"/>
    <property type="match status" value="1"/>
</dbReference>
<feature type="domain" description="Ribosomal RNA small subunit methyltransferase E methyltransferase" evidence="13">
    <location>
        <begin position="73"/>
        <end position="240"/>
    </location>
</feature>
<keyword evidence="8 12" id="KW-0808">Transferase</keyword>
<keyword evidence="5 12" id="KW-0963">Cytoplasm</keyword>
<evidence type="ECO:0000256" key="3">
    <source>
        <dbReference type="ARBA" id="ARBA00012328"/>
    </source>
</evidence>
<evidence type="ECO:0000256" key="10">
    <source>
        <dbReference type="ARBA" id="ARBA00025699"/>
    </source>
</evidence>
<dbReference type="EMBL" id="UHJJ01000017">
    <property type="protein sequence ID" value="SUQ15870.1"/>
    <property type="molecule type" value="Genomic_DNA"/>
</dbReference>
<reference evidence="16" key="1">
    <citation type="submission" date="2017-07" db="EMBL/GenBank/DDBJ databases">
        <authorList>
            <person name="Varghese N."/>
            <person name="Submissions S."/>
        </authorList>
    </citation>
    <scope>NUCLEOTIDE SEQUENCE [LARGE SCALE GENOMIC DNA]</scope>
    <source>
        <strain evidence="16">NLAE-zl-C134</strain>
    </source>
</reference>
<dbReference type="GO" id="GO:0070475">
    <property type="term" value="P:rRNA base methylation"/>
    <property type="evidence" value="ECO:0007669"/>
    <property type="project" value="TreeGrafter"/>
</dbReference>
<dbReference type="AlphaFoldDB" id="A0A316AD31"/>
<keyword evidence="6 12" id="KW-0698">rRNA processing</keyword>
<dbReference type="Gene3D" id="2.40.240.20">
    <property type="entry name" value="Hypothetical PUA domain-like, domain 1"/>
    <property type="match status" value="1"/>
</dbReference>
<dbReference type="Proteomes" id="UP000254051">
    <property type="component" value="Unassembled WGS sequence"/>
</dbReference>
<evidence type="ECO:0000256" key="1">
    <source>
        <dbReference type="ARBA" id="ARBA00004496"/>
    </source>
</evidence>
<comment type="subcellular location">
    <subcellularLocation>
        <location evidence="1 12">Cytoplasm</location>
    </subcellularLocation>
</comment>
<dbReference type="Pfam" id="PF20260">
    <property type="entry name" value="PUA_4"/>
    <property type="match status" value="1"/>
</dbReference>
<evidence type="ECO:0000313" key="15">
    <source>
        <dbReference type="EMBL" id="SUQ15870.1"/>
    </source>
</evidence>
<evidence type="ECO:0000256" key="6">
    <source>
        <dbReference type="ARBA" id="ARBA00022552"/>
    </source>
</evidence>
<name>A0A316AD31_9FIRM</name>
<dbReference type="SUPFAM" id="SSF75217">
    <property type="entry name" value="alpha/beta knot"/>
    <property type="match status" value="1"/>
</dbReference>
<dbReference type="Gene3D" id="3.40.1280.10">
    <property type="match status" value="1"/>
</dbReference>
<proteinExistence type="inferred from homology"/>
<dbReference type="InterPro" id="IPR015947">
    <property type="entry name" value="PUA-like_sf"/>
</dbReference>
<dbReference type="GO" id="GO:0070042">
    <property type="term" value="F:rRNA (uridine-N3-)-methyltransferase activity"/>
    <property type="evidence" value="ECO:0007669"/>
    <property type="project" value="TreeGrafter"/>
</dbReference>
<dbReference type="GO" id="GO:0005737">
    <property type="term" value="C:cytoplasm"/>
    <property type="evidence" value="ECO:0007669"/>
    <property type="project" value="UniProtKB-SubCell"/>
</dbReference>
<evidence type="ECO:0000259" key="14">
    <source>
        <dbReference type="Pfam" id="PF20260"/>
    </source>
</evidence>
<dbReference type="EC" id="2.1.1.193" evidence="3 12"/>
<comment type="catalytic activity">
    <reaction evidence="11 12">
        <text>uridine(1498) in 16S rRNA + S-adenosyl-L-methionine = N(3)-methyluridine(1498) in 16S rRNA + S-adenosyl-L-homocysteine + H(+)</text>
        <dbReference type="Rhea" id="RHEA:42920"/>
        <dbReference type="Rhea" id="RHEA-COMP:10283"/>
        <dbReference type="Rhea" id="RHEA-COMP:10284"/>
        <dbReference type="ChEBI" id="CHEBI:15378"/>
        <dbReference type="ChEBI" id="CHEBI:57856"/>
        <dbReference type="ChEBI" id="CHEBI:59789"/>
        <dbReference type="ChEBI" id="CHEBI:65315"/>
        <dbReference type="ChEBI" id="CHEBI:74502"/>
        <dbReference type="EC" id="2.1.1.193"/>
    </reaction>
</comment>
<dbReference type="InterPro" id="IPR046887">
    <property type="entry name" value="RsmE_PUA-like"/>
</dbReference>
<accession>A0A316AD31</accession>
<dbReference type="InterPro" id="IPR029028">
    <property type="entry name" value="Alpha/beta_knot_MTases"/>
</dbReference>
<dbReference type="InterPro" id="IPR029026">
    <property type="entry name" value="tRNA_m1G_MTases_N"/>
</dbReference>
<organism evidence="15 16">
    <name type="scientific">Faecalicatena contorta</name>
    <dbReference type="NCBI Taxonomy" id="39482"/>
    <lineage>
        <taxon>Bacteria</taxon>
        <taxon>Bacillati</taxon>
        <taxon>Bacillota</taxon>
        <taxon>Clostridia</taxon>
        <taxon>Lachnospirales</taxon>
        <taxon>Lachnospiraceae</taxon>
        <taxon>Faecalicatena</taxon>
    </lineage>
</organism>
<comment type="function">
    <text evidence="10 12">Specifically methylates the N3 position of the uracil ring of uridine 1498 (m3U1498) in 16S rRNA. Acts on the fully assembled 30S ribosomal subunit.</text>
</comment>
<dbReference type="NCBIfam" id="TIGR00046">
    <property type="entry name" value="RsmE family RNA methyltransferase"/>
    <property type="match status" value="1"/>
</dbReference>
<feature type="domain" description="Ribosomal RNA small subunit methyltransferase E PUA-like" evidence="14">
    <location>
        <begin position="18"/>
        <end position="52"/>
    </location>
</feature>
<evidence type="ECO:0000256" key="12">
    <source>
        <dbReference type="PIRNR" id="PIRNR015601"/>
    </source>
</evidence>
<keyword evidence="16" id="KW-1185">Reference proteome</keyword>